<dbReference type="EMBL" id="JAUSQX010000001">
    <property type="protein sequence ID" value="MDP9806767.1"/>
    <property type="molecule type" value="Genomic_DNA"/>
</dbReference>
<feature type="domain" description="Glycosyl hydrolase family 13 catalytic" evidence="1">
    <location>
        <begin position="12"/>
        <end position="58"/>
    </location>
</feature>
<keyword evidence="2" id="KW-0378">Hydrolase</keyword>
<comment type="caution">
    <text evidence="2">The sequence shown here is derived from an EMBL/GenBank/DDBJ whole genome shotgun (WGS) entry which is preliminary data.</text>
</comment>
<protein>
    <submittedName>
        <fullName evidence="2">Glycosidase</fullName>
    </submittedName>
</protein>
<sequence>MTWPPPDRNSARLRIIVDLVPNHTSDQHHWFLEALTDPNSPLRDYYWFRDGDGEAPPND</sequence>
<organism evidence="2 3">
    <name type="scientific">Trueperella bonasi</name>
    <dbReference type="NCBI Taxonomy" id="312286"/>
    <lineage>
        <taxon>Bacteria</taxon>
        <taxon>Bacillati</taxon>
        <taxon>Actinomycetota</taxon>
        <taxon>Actinomycetes</taxon>
        <taxon>Actinomycetales</taxon>
        <taxon>Actinomycetaceae</taxon>
        <taxon>Trueperella</taxon>
    </lineage>
</organism>
<dbReference type="Proteomes" id="UP001243212">
    <property type="component" value="Unassembled WGS sequence"/>
</dbReference>
<reference evidence="2 3" key="1">
    <citation type="submission" date="2023-07" db="EMBL/GenBank/DDBJ databases">
        <title>Sequencing the genomes of 1000 actinobacteria strains.</title>
        <authorList>
            <person name="Klenk H.-P."/>
        </authorList>
    </citation>
    <scope>NUCLEOTIDE SEQUENCE [LARGE SCALE GENOMIC DNA]</scope>
    <source>
        <strain evidence="2 3">DSM 17163</strain>
    </source>
</reference>
<keyword evidence="2" id="KW-0326">Glycosidase</keyword>
<dbReference type="Gene3D" id="3.90.400.10">
    <property type="entry name" value="Oligo-1,6-glucosidase, Domain 2"/>
    <property type="match status" value="1"/>
</dbReference>
<accession>A0ABT9NHA8</accession>
<dbReference type="InterPro" id="IPR006047">
    <property type="entry name" value="GH13_cat_dom"/>
</dbReference>
<evidence type="ECO:0000313" key="2">
    <source>
        <dbReference type="EMBL" id="MDP9806767.1"/>
    </source>
</evidence>
<evidence type="ECO:0000259" key="1">
    <source>
        <dbReference type="Pfam" id="PF00128"/>
    </source>
</evidence>
<name>A0ABT9NHA8_9ACTO</name>
<dbReference type="GO" id="GO:0016798">
    <property type="term" value="F:hydrolase activity, acting on glycosyl bonds"/>
    <property type="evidence" value="ECO:0007669"/>
    <property type="project" value="UniProtKB-KW"/>
</dbReference>
<dbReference type="RefSeq" id="WP_307682972.1">
    <property type="nucleotide sequence ID" value="NZ_JAUSQX010000001.1"/>
</dbReference>
<gene>
    <name evidence="2" type="ORF">J2S70_001349</name>
</gene>
<keyword evidence="3" id="KW-1185">Reference proteome</keyword>
<evidence type="ECO:0000313" key="3">
    <source>
        <dbReference type="Proteomes" id="UP001243212"/>
    </source>
</evidence>
<dbReference type="InterPro" id="IPR017853">
    <property type="entry name" value="GH"/>
</dbReference>
<dbReference type="Gene3D" id="3.20.20.80">
    <property type="entry name" value="Glycosidases"/>
    <property type="match status" value="1"/>
</dbReference>
<dbReference type="SUPFAM" id="SSF51445">
    <property type="entry name" value="(Trans)glycosidases"/>
    <property type="match status" value="1"/>
</dbReference>
<proteinExistence type="predicted"/>
<dbReference type="Pfam" id="PF00128">
    <property type="entry name" value="Alpha-amylase"/>
    <property type="match status" value="1"/>
</dbReference>
<dbReference type="InterPro" id="IPR045857">
    <property type="entry name" value="O16G_dom_2"/>
</dbReference>